<dbReference type="PANTHER" id="PTHR42909">
    <property type="entry name" value="ZGC:136858"/>
    <property type="match status" value="1"/>
</dbReference>
<dbReference type="InterPro" id="IPR002173">
    <property type="entry name" value="Carboh/pur_kinase_PfkB_CS"/>
</dbReference>
<dbReference type="PANTHER" id="PTHR42909:SF1">
    <property type="entry name" value="CARBOHYDRATE KINASE PFKB DOMAIN-CONTAINING PROTEIN"/>
    <property type="match status" value="1"/>
</dbReference>
<keyword evidence="6" id="KW-1185">Reference proteome</keyword>
<feature type="domain" description="Carbohydrate kinase PfkB" evidence="4">
    <location>
        <begin position="306"/>
        <end position="357"/>
    </location>
</feature>
<dbReference type="PROSITE" id="PS00583">
    <property type="entry name" value="PFKB_KINASES_1"/>
    <property type="match status" value="1"/>
</dbReference>
<protein>
    <recommendedName>
        <fullName evidence="4">Carbohydrate kinase PfkB domain-containing protein</fullName>
    </recommendedName>
</protein>
<reference evidence="5" key="2">
    <citation type="submission" date="2021-03" db="UniProtKB">
        <authorList>
            <consortium name="EnsemblPlants"/>
        </authorList>
    </citation>
    <scope>IDENTIFICATION</scope>
</reference>
<name>A0A803LDU7_CHEQI</name>
<evidence type="ECO:0000259" key="4">
    <source>
        <dbReference type="Pfam" id="PF00294"/>
    </source>
</evidence>
<dbReference type="SMR" id="A0A803LDU7"/>
<dbReference type="InterPro" id="IPR029056">
    <property type="entry name" value="Ribokinase-like"/>
</dbReference>
<proteinExistence type="predicted"/>
<dbReference type="GO" id="GO:0016301">
    <property type="term" value="F:kinase activity"/>
    <property type="evidence" value="ECO:0007669"/>
    <property type="project" value="UniProtKB-KW"/>
</dbReference>
<dbReference type="GO" id="GO:0005737">
    <property type="term" value="C:cytoplasm"/>
    <property type="evidence" value="ECO:0007669"/>
    <property type="project" value="TreeGrafter"/>
</dbReference>
<dbReference type="Proteomes" id="UP000596660">
    <property type="component" value="Unplaced"/>
</dbReference>
<keyword evidence="1" id="KW-0808">Transferase</keyword>
<feature type="domain" description="Carbohydrate kinase PfkB" evidence="4">
    <location>
        <begin position="7"/>
        <end position="262"/>
    </location>
</feature>
<dbReference type="GO" id="GO:0016798">
    <property type="term" value="F:hydrolase activity, acting on glycosyl bonds"/>
    <property type="evidence" value="ECO:0007669"/>
    <property type="project" value="TreeGrafter"/>
</dbReference>
<dbReference type="SUPFAM" id="SSF53613">
    <property type="entry name" value="Ribokinase-like"/>
    <property type="match status" value="1"/>
</dbReference>
<dbReference type="InterPro" id="IPR011611">
    <property type="entry name" value="PfkB_dom"/>
</dbReference>
<evidence type="ECO:0000313" key="5">
    <source>
        <dbReference type="EnsemblPlants" id="AUR62011353-RA:cds"/>
    </source>
</evidence>
<dbReference type="Pfam" id="PF00294">
    <property type="entry name" value="PfkB"/>
    <property type="match status" value="2"/>
</dbReference>
<dbReference type="GO" id="GO:0046872">
    <property type="term" value="F:metal ion binding"/>
    <property type="evidence" value="ECO:0007669"/>
    <property type="project" value="UniProtKB-KW"/>
</dbReference>
<accession>A0A803LDU7</accession>
<organism evidence="5 6">
    <name type="scientific">Chenopodium quinoa</name>
    <name type="common">Quinoa</name>
    <dbReference type="NCBI Taxonomy" id="63459"/>
    <lineage>
        <taxon>Eukaryota</taxon>
        <taxon>Viridiplantae</taxon>
        <taxon>Streptophyta</taxon>
        <taxon>Embryophyta</taxon>
        <taxon>Tracheophyta</taxon>
        <taxon>Spermatophyta</taxon>
        <taxon>Magnoliopsida</taxon>
        <taxon>eudicotyledons</taxon>
        <taxon>Gunneridae</taxon>
        <taxon>Pentapetalae</taxon>
        <taxon>Caryophyllales</taxon>
        <taxon>Chenopodiaceae</taxon>
        <taxon>Chenopodioideae</taxon>
        <taxon>Atripliceae</taxon>
        <taxon>Chenopodium</taxon>
    </lineage>
</organism>
<evidence type="ECO:0000313" key="6">
    <source>
        <dbReference type="Proteomes" id="UP000596660"/>
    </source>
</evidence>
<dbReference type="OMA" id="GHIMNLM"/>
<keyword evidence="2" id="KW-0479">Metal-binding</keyword>
<evidence type="ECO:0000256" key="2">
    <source>
        <dbReference type="ARBA" id="ARBA00022723"/>
    </source>
</evidence>
<dbReference type="EnsemblPlants" id="AUR62011353-RA">
    <property type="protein sequence ID" value="AUR62011353-RA:cds"/>
    <property type="gene ID" value="AUR62011353"/>
</dbReference>
<dbReference type="Gramene" id="AUR62011353-RA">
    <property type="protein sequence ID" value="AUR62011353-RA:cds"/>
    <property type="gene ID" value="AUR62011353"/>
</dbReference>
<reference evidence="5" key="1">
    <citation type="journal article" date="2017" name="Nature">
        <title>The genome of Chenopodium quinoa.</title>
        <authorList>
            <person name="Jarvis D.E."/>
            <person name="Ho Y.S."/>
            <person name="Lightfoot D.J."/>
            <person name="Schmoeckel S.M."/>
            <person name="Li B."/>
            <person name="Borm T.J.A."/>
            <person name="Ohyanagi H."/>
            <person name="Mineta K."/>
            <person name="Michell C.T."/>
            <person name="Saber N."/>
            <person name="Kharbatia N.M."/>
            <person name="Rupper R.R."/>
            <person name="Sharp A.R."/>
            <person name="Dally N."/>
            <person name="Boughton B.A."/>
            <person name="Woo Y.H."/>
            <person name="Gao G."/>
            <person name="Schijlen E.G.W.M."/>
            <person name="Guo X."/>
            <person name="Momin A.A."/>
            <person name="Negrao S."/>
            <person name="Al-Babili S."/>
            <person name="Gehring C."/>
            <person name="Roessner U."/>
            <person name="Jung C."/>
            <person name="Murphy K."/>
            <person name="Arold S.T."/>
            <person name="Gojobori T."/>
            <person name="van der Linden C.G."/>
            <person name="van Loo E.N."/>
            <person name="Jellen E.N."/>
            <person name="Maughan P.J."/>
            <person name="Tester M."/>
        </authorList>
    </citation>
    <scope>NUCLEOTIDE SEQUENCE [LARGE SCALE GENOMIC DNA]</scope>
    <source>
        <strain evidence="5">cv. PI 614886</strain>
    </source>
</reference>
<dbReference type="AlphaFoldDB" id="A0A803LDU7"/>
<dbReference type="GO" id="GO:0004730">
    <property type="term" value="F:pseudouridylate synthase activity"/>
    <property type="evidence" value="ECO:0007669"/>
    <property type="project" value="TreeGrafter"/>
</dbReference>
<sequence length="389" mass="41335">MKKSKAMAVIIGGMVFDIHATASIPATAKTTTPGKVEFMLGGVARNIAECLLKLGTESFMISALGCDLAGDFLLEQWRSAGLPTEGIQRGPDITTASVCNMFDVNGDLTSGVASVESIERCVTPQWIQQFKSIVHSAPLMMVDANLNTDALEASCRMAAAFDVPVWFEPVSVAKSKRVAAIANYITFASPNEHELVAMANSLSNENRFSPIQRDQNKTSVESLFKELKPAIIVLLQKGIKYVLVTLGPDGAFLCSGSGPSDLRECLKSTKVFNGKREIFDMVNSRCSTHQYFCSTPYKGGSRLFAMHFPALPATVGRVSGAGDCLVGGVLASLCAGLDVMQSVAVGVAAAKVAIEVKANVPDIYNLTAVADDAGAVYKAAKVVFQESML</sequence>
<keyword evidence="3" id="KW-0418">Kinase</keyword>
<dbReference type="Gene3D" id="3.40.1190.20">
    <property type="match status" value="1"/>
</dbReference>
<evidence type="ECO:0000256" key="1">
    <source>
        <dbReference type="ARBA" id="ARBA00022679"/>
    </source>
</evidence>
<evidence type="ECO:0000256" key="3">
    <source>
        <dbReference type="ARBA" id="ARBA00022777"/>
    </source>
</evidence>
<dbReference type="CDD" id="cd01941">
    <property type="entry name" value="YeiC_kinase_like"/>
    <property type="match status" value="1"/>
</dbReference>